<accession>A0A520XFA8</accession>
<proteinExistence type="predicted"/>
<evidence type="ECO:0000313" key="2">
    <source>
        <dbReference type="Proteomes" id="UP000322454"/>
    </source>
</evidence>
<gene>
    <name evidence="1" type="ORF">EVJ48_02850</name>
</gene>
<dbReference type="Proteomes" id="UP000322454">
    <property type="component" value="Unassembled WGS sequence"/>
</dbReference>
<reference evidence="1 2" key="1">
    <citation type="submission" date="2019-01" db="EMBL/GenBank/DDBJ databases">
        <title>Insights into ecological role of a new deltaproteobacterial order Candidatus Sinidesulfobacterales (Sva0485) by metagenomics and metatranscriptomics.</title>
        <authorList>
            <person name="Tan S."/>
            <person name="Liu J."/>
            <person name="Fang Y."/>
            <person name="Hedlund B."/>
            <person name="Lian Z.-H."/>
            <person name="Huang L.-Y."/>
            <person name="Li J.-T."/>
            <person name="Huang L.-N."/>
            <person name="Li W.-J."/>
            <person name="Jiang H.-C."/>
            <person name="Dong H.-L."/>
            <person name="Shu W.-S."/>
        </authorList>
    </citation>
    <scope>NUCLEOTIDE SEQUENCE [LARGE SCALE GENOMIC DNA]</scope>
    <source>
        <strain evidence="1">AP4</strain>
    </source>
</reference>
<name>A0A520XFA8_9DELT</name>
<sequence length="178" mass="19211">MIFSNTELNLQKRLLPNGSEEFFVKLQGESDISIPVSKEAVYVDDDGEDSLKGLAKLTLSISSVGRRIITLSPSGNDKNFAVLSSESDKSGDGDITVLSGGKKIMSEGNVSVIECDDTAECVIAFKKSGYKTGLFIIKDGQKIYLRNREVLGYYESAGEALPIYITPNLNGGCNISLN</sequence>
<organism evidence="1 2">
    <name type="scientific">Candidatus Acidulodesulfobacterium acidiphilum</name>
    <dbReference type="NCBI Taxonomy" id="2597224"/>
    <lineage>
        <taxon>Bacteria</taxon>
        <taxon>Deltaproteobacteria</taxon>
        <taxon>Candidatus Acidulodesulfobacterales</taxon>
        <taxon>Candidatus Acidulodesulfobacterium</taxon>
    </lineage>
</organism>
<protein>
    <submittedName>
        <fullName evidence="1">Uncharacterized protein</fullName>
    </submittedName>
</protein>
<evidence type="ECO:0000313" key="1">
    <source>
        <dbReference type="EMBL" id="RZV39877.1"/>
    </source>
</evidence>
<comment type="caution">
    <text evidence="1">The sequence shown here is derived from an EMBL/GenBank/DDBJ whole genome shotgun (WGS) entry which is preliminary data.</text>
</comment>
<dbReference type="AlphaFoldDB" id="A0A520XFA8"/>
<dbReference type="EMBL" id="SHMQ01000005">
    <property type="protein sequence ID" value="RZV39877.1"/>
    <property type="molecule type" value="Genomic_DNA"/>
</dbReference>